<dbReference type="EMBL" id="LIRB01000069">
    <property type="protein sequence ID" value="KWX81236.1"/>
    <property type="molecule type" value="Genomic_DNA"/>
</dbReference>
<feature type="domain" description="NAD-dependent epimerase/dehydratase" evidence="1">
    <location>
        <begin position="14"/>
        <end position="215"/>
    </location>
</feature>
<dbReference type="InterPro" id="IPR036291">
    <property type="entry name" value="NAD(P)-bd_dom_sf"/>
</dbReference>
<evidence type="ECO:0000313" key="2">
    <source>
        <dbReference type="EMBL" id="KWX81236.1"/>
    </source>
</evidence>
<dbReference type="Proteomes" id="UP000070475">
    <property type="component" value="Unassembled WGS sequence"/>
</dbReference>
<gene>
    <name evidence="2" type="ORF">AMQ84_00475</name>
</gene>
<comment type="caution">
    <text evidence="2">The sequence shown here is derived from an EMBL/GenBank/DDBJ whole genome shotgun (WGS) entry which is preliminary data.</text>
</comment>
<name>A0A132UCX2_9BACL</name>
<protein>
    <submittedName>
        <fullName evidence="2">NAD-dependent dehydratase</fullName>
    </submittedName>
</protein>
<keyword evidence="3" id="KW-1185">Reference proteome</keyword>
<evidence type="ECO:0000259" key="1">
    <source>
        <dbReference type="Pfam" id="PF01370"/>
    </source>
</evidence>
<evidence type="ECO:0000313" key="3">
    <source>
        <dbReference type="Proteomes" id="UP000070475"/>
    </source>
</evidence>
<sequence>MKPGRDRSMHVVLGTGPLGRSVIKELRKREEPYRVVNFSGRQTEPEDVVVRADLMDPDQAKAAITGASVVYQCTQPPYNQWKGKFERLQDNIIKGAMVSGAILVAAENVYMYGDVDHEIHEGLPYAARTKKGRIRAKLAEQLLELHKLGKLQVVLGRGSDFFGPGVTDSSAGERLFKPLVMGKAASIMGDPDKKHTFTFIEDFGRALIMLGQSEDTYGEAWHVPNADAVPMTKFIELAAQLAGVEAKIKPMGKGTLRIGGLFIPTARESIEMFYQFEKEFVVSSKKFTDRFGQSSTPLEESLKATVDWYRARKT</sequence>
<accession>A0A132UCX2</accession>
<dbReference type="Pfam" id="PF01370">
    <property type="entry name" value="Epimerase"/>
    <property type="match status" value="1"/>
</dbReference>
<proteinExistence type="predicted"/>
<organism evidence="2 3">
    <name type="scientific">Paenibacillus riograndensis</name>
    <dbReference type="NCBI Taxonomy" id="483937"/>
    <lineage>
        <taxon>Bacteria</taxon>
        <taxon>Bacillati</taxon>
        <taxon>Bacillota</taxon>
        <taxon>Bacilli</taxon>
        <taxon>Bacillales</taxon>
        <taxon>Paenibacillaceae</taxon>
        <taxon>Paenibacillus</taxon>
        <taxon>Paenibacillus sonchi group</taxon>
    </lineage>
</organism>
<dbReference type="InterPro" id="IPR001509">
    <property type="entry name" value="Epimerase_deHydtase"/>
</dbReference>
<dbReference type="PATRIC" id="fig|483937.3.peg.6758"/>
<dbReference type="SUPFAM" id="SSF51735">
    <property type="entry name" value="NAD(P)-binding Rossmann-fold domains"/>
    <property type="match status" value="1"/>
</dbReference>
<dbReference type="AlphaFoldDB" id="A0A132UCX2"/>
<dbReference type="Gene3D" id="3.40.50.720">
    <property type="entry name" value="NAD(P)-binding Rossmann-like Domain"/>
    <property type="match status" value="1"/>
</dbReference>
<reference evidence="2 3" key="1">
    <citation type="submission" date="2015-08" db="EMBL/GenBank/DDBJ databases">
        <title>Genomes of Paenibacillus riograndensis.</title>
        <authorList>
            <person name="Sant'Anna F.H."/>
            <person name="Souza R."/>
            <person name="Ambrosini A."/>
            <person name="Bach E."/>
            <person name="Fernandes G."/>
            <person name="Balsanelli E."/>
            <person name="Baura V.A."/>
            <person name="Pedrosa F.O."/>
            <person name="Souza E.M."/>
            <person name="Passaglia L."/>
        </authorList>
    </citation>
    <scope>NUCLEOTIDE SEQUENCE [LARGE SCALE GENOMIC DNA]</scope>
    <source>
        <strain evidence="2 3">CAS34</strain>
    </source>
</reference>